<sequence length="125" mass="13899">MNTNEAEKNSSNSKTEPVTSVKTSENKISEVRIKPGDLVRVNSKVKEGNRERIQSFEGIIIAMGGSKESKTFTIRKIGSGGVGVERIWPLNSPFIVSIEMRKPSKMKRAKLYYLRGRIGKAAMNV</sequence>
<evidence type="ECO:0000256" key="5">
    <source>
        <dbReference type="SAM" id="MobiDB-lite"/>
    </source>
</evidence>
<evidence type="ECO:0000256" key="1">
    <source>
        <dbReference type="ARBA" id="ARBA00005781"/>
    </source>
</evidence>
<evidence type="ECO:0000256" key="4">
    <source>
        <dbReference type="RuleBase" id="RU000559"/>
    </source>
</evidence>
<dbReference type="InterPro" id="IPR038657">
    <property type="entry name" value="Ribosomal_bL19_sf"/>
</dbReference>
<evidence type="ECO:0000313" key="7">
    <source>
        <dbReference type="Proteomes" id="UP000178162"/>
    </source>
</evidence>
<comment type="caution">
    <text evidence="6">The sequence shown here is derived from an EMBL/GenBank/DDBJ whole genome shotgun (WGS) entry which is preliminary data.</text>
</comment>
<dbReference type="InterPro" id="IPR008991">
    <property type="entry name" value="Translation_prot_SH3-like_sf"/>
</dbReference>
<dbReference type="EMBL" id="MHCR01000014">
    <property type="protein sequence ID" value="OGY25575.1"/>
    <property type="molecule type" value="Genomic_DNA"/>
</dbReference>
<keyword evidence="2 6" id="KW-0689">Ribosomal protein</keyword>
<comment type="function">
    <text evidence="4">This protein is located at the 30S-50S ribosomal subunit interface and may play a role in the structure and function of the aminoacyl-tRNA binding site.</text>
</comment>
<evidence type="ECO:0000313" key="6">
    <source>
        <dbReference type="EMBL" id="OGY25575.1"/>
    </source>
</evidence>
<organism evidence="6 7">
    <name type="scientific">Candidatus Woykebacteria bacterium RBG_16_39_9b</name>
    <dbReference type="NCBI Taxonomy" id="1802595"/>
    <lineage>
        <taxon>Bacteria</taxon>
        <taxon>Candidatus Woykeibacteriota</taxon>
    </lineage>
</organism>
<dbReference type="PANTHER" id="PTHR15680">
    <property type="entry name" value="RIBOSOMAL PROTEIN L19"/>
    <property type="match status" value="1"/>
</dbReference>
<dbReference type="GO" id="GO:0022625">
    <property type="term" value="C:cytosolic large ribosomal subunit"/>
    <property type="evidence" value="ECO:0007669"/>
    <property type="project" value="TreeGrafter"/>
</dbReference>
<dbReference type="InterPro" id="IPR001857">
    <property type="entry name" value="Ribosomal_bL19"/>
</dbReference>
<keyword evidence="3 4" id="KW-0687">Ribonucleoprotein</keyword>
<feature type="compositionally biased region" description="Polar residues" evidence="5">
    <location>
        <begin position="9"/>
        <end position="23"/>
    </location>
</feature>
<dbReference type="Proteomes" id="UP000178162">
    <property type="component" value="Unassembled WGS sequence"/>
</dbReference>
<proteinExistence type="inferred from homology"/>
<gene>
    <name evidence="6" type="ORF">A2134_03325</name>
</gene>
<name>A0A1G1WD06_9BACT</name>
<dbReference type="Gene3D" id="2.30.30.790">
    <property type="match status" value="1"/>
</dbReference>
<accession>A0A1G1WD06</accession>
<reference evidence="6 7" key="1">
    <citation type="journal article" date="2016" name="Nat. Commun.">
        <title>Thousands of microbial genomes shed light on interconnected biogeochemical processes in an aquifer system.</title>
        <authorList>
            <person name="Anantharaman K."/>
            <person name="Brown C.T."/>
            <person name="Hug L.A."/>
            <person name="Sharon I."/>
            <person name="Castelle C.J."/>
            <person name="Probst A.J."/>
            <person name="Thomas B.C."/>
            <person name="Singh A."/>
            <person name="Wilkins M.J."/>
            <person name="Karaoz U."/>
            <person name="Brodie E.L."/>
            <person name="Williams K.H."/>
            <person name="Hubbard S.S."/>
            <person name="Banfield J.F."/>
        </authorList>
    </citation>
    <scope>NUCLEOTIDE SEQUENCE [LARGE SCALE GENOMIC DNA]</scope>
</reference>
<evidence type="ECO:0000256" key="3">
    <source>
        <dbReference type="ARBA" id="ARBA00023274"/>
    </source>
</evidence>
<dbReference type="NCBIfam" id="TIGR01024">
    <property type="entry name" value="rplS_bact"/>
    <property type="match status" value="1"/>
</dbReference>
<dbReference type="AlphaFoldDB" id="A0A1G1WD06"/>
<dbReference type="SUPFAM" id="SSF50104">
    <property type="entry name" value="Translation proteins SH3-like domain"/>
    <property type="match status" value="1"/>
</dbReference>
<evidence type="ECO:0000256" key="2">
    <source>
        <dbReference type="ARBA" id="ARBA00022980"/>
    </source>
</evidence>
<dbReference type="GO" id="GO:0006412">
    <property type="term" value="P:translation"/>
    <property type="evidence" value="ECO:0007669"/>
    <property type="project" value="InterPro"/>
</dbReference>
<dbReference type="STRING" id="1802595.A2134_03325"/>
<dbReference type="PRINTS" id="PR00061">
    <property type="entry name" value="RIBOSOMALL19"/>
</dbReference>
<dbReference type="GO" id="GO:0003735">
    <property type="term" value="F:structural constituent of ribosome"/>
    <property type="evidence" value="ECO:0007669"/>
    <property type="project" value="InterPro"/>
</dbReference>
<dbReference type="PIRSF" id="PIRSF002191">
    <property type="entry name" value="Ribosomal_L19"/>
    <property type="match status" value="1"/>
</dbReference>
<comment type="similarity">
    <text evidence="1 4">Belongs to the bacterial ribosomal protein bL19 family.</text>
</comment>
<dbReference type="PANTHER" id="PTHR15680:SF9">
    <property type="entry name" value="LARGE RIBOSOMAL SUBUNIT PROTEIN BL19M"/>
    <property type="match status" value="1"/>
</dbReference>
<dbReference type="Pfam" id="PF01245">
    <property type="entry name" value="Ribosomal_L19"/>
    <property type="match status" value="1"/>
</dbReference>
<protein>
    <recommendedName>
        <fullName evidence="4">50S ribosomal protein L19</fullName>
    </recommendedName>
</protein>
<feature type="region of interest" description="Disordered" evidence="5">
    <location>
        <begin position="1"/>
        <end position="28"/>
    </location>
</feature>